<evidence type="ECO:0000259" key="6">
    <source>
        <dbReference type="PROSITE" id="PS50850"/>
    </source>
</evidence>
<dbReference type="GO" id="GO:0005886">
    <property type="term" value="C:plasma membrane"/>
    <property type="evidence" value="ECO:0007669"/>
    <property type="project" value="UniProtKB-SubCell"/>
</dbReference>
<dbReference type="EMBL" id="ASPP01003684">
    <property type="protein sequence ID" value="ETO33090.1"/>
    <property type="molecule type" value="Genomic_DNA"/>
</dbReference>
<keyword evidence="5" id="KW-1133">Transmembrane helix</keyword>
<dbReference type="Pfam" id="PF07690">
    <property type="entry name" value="MFS_1"/>
    <property type="match status" value="1"/>
</dbReference>
<evidence type="ECO:0000256" key="5">
    <source>
        <dbReference type="SAM" id="Phobius"/>
    </source>
</evidence>
<feature type="transmembrane region" description="Helical" evidence="5">
    <location>
        <begin position="121"/>
        <end position="141"/>
    </location>
</feature>
<feature type="transmembrane region" description="Helical" evidence="5">
    <location>
        <begin position="6"/>
        <end position="22"/>
    </location>
</feature>
<evidence type="ECO:0000256" key="1">
    <source>
        <dbReference type="ARBA" id="ARBA00004651"/>
    </source>
</evidence>
<reference evidence="7 8" key="1">
    <citation type="journal article" date="2013" name="Curr. Biol.">
        <title>The Genome of the Foraminiferan Reticulomyxa filosa.</title>
        <authorList>
            <person name="Glockner G."/>
            <person name="Hulsmann N."/>
            <person name="Schleicher M."/>
            <person name="Noegel A.A."/>
            <person name="Eichinger L."/>
            <person name="Gallinger C."/>
            <person name="Pawlowski J."/>
            <person name="Sierra R."/>
            <person name="Euteneuer U."/>
            <person name="Pillet L."/>
            <person name="Moustafa A."/>
            <person name="Platzer M."/>
            <person name="Groth M."/>
            <person name="Szafranski K."/>
            <person name="Schliwa M."/>
        </authorList>
    </citation>
    <scope>NUCLEOTIDE SEQUENCE [LARGE SCALE GENOMIC DNA]</scope>
</reference>
<comment type="subcellular location">
    <subcellularLocation>
        <location evidence="1">Cell membrane</location>
        <topology evidence="1">Multi-pass membrane protein</topology>
    </subcellularLocation>
</comment>
<dbReference type="AlphaFoldDB" id="X6P3H1"/>
<keyword evidence="3" id="KW-1003">Cell membrane</keyword>
<evidence type="ECO:0000256" key="4">
    <source>
        <dbReference type="ARBA" id="ARBA00022847"/>
    </source>
</evidence>
<dbReference type="InterPro" id="IPR051084">
    <property type="entry name" value="H+-coupled_symporters"/>
</dbReference>
<dbReference type="GO" id="GO:0015293">
    <property type="term" value="F:symporter activity"/>
    <property type="evidence" value="ECO:0007669"/>
    <property type="project" value="UniProtKB-KW"/>
</dbReference>
<dbReference type="InterPro" id="IPR020846">
    <property type="entry name" value="MFS_dom"/>
</dbReference>
<name>X6P3H1_RETFI</name>
<organism evidence="7 8">
    <name type="scientific">Reticulomyxa filosa</name>
    <dbReference type="NCBI Taxonomy" id="46433"/>
    <lineage>
        <taxon>Eukaryota</taxon>
        <taxon>Sar</taxon>
        <taxon>Rhizaria</taxon>
        <taxon>Retaria</taxon>
        <taxon>Foraminifera</taxon>
        <taxon>Monothalamids</taxon>
        <taxon>Reticulomyxidae</taxon>
        <taxon>Reticulomyxa</taxon>
    </lineage>
</organism>
<keyword evidence="5" id="KW-0472">Membrane</keyword>
<feature type="transmembrane region" description="Helical" evidence="5">
    <location>
        <begin position="241"/>
        <end position="259"/>
    </location>
</feature>
<feature type="transmembrane region" description="Helical" evidence="5">
    <location>
        <begin position="84"/>
        <end position="109"/>
    </location>
</feature>
<keyword evidence="2" id="KW-0813">Transport</keyword>
<gene>
    <name evidence="7" type="ORF">RFI_04016</name>
</gene>
<feature type="domain" description="Major facilitator superfamily (MFS) profile" evidence="6">
    <location>
        <begin position="1"/>
        <end position="296"/>
    </location>
</feature>
<feature type="transmembrane region" description="Helical" evidence="5">
    <location>
        <begin position="214"/>
        <end position="234"/>
    </location>
</feature>
<feature type="transmembrane region" description="Helical" evidence="5">
    <location>
        <begin position="176"/>
        <end position="194"/>
    </location>
</feature>
<sequence length="346" mass="39123">MATVNTGVLLGNSFVAILYLTMSDHTLVDYGWRIPFIASAIIGLSGFRVQMTMPGSHEFEVAKSRSAIVSNPMKTAIREHWREIIYMSVVVVVWGTGFYLIFVWTPNYISSQQNPPYRNAVSVNAILLLWMCISLVTGGWLADRFNYYQTMKISCIWVCVVSIPMFVLLDKCRGDWWPMVVSEVIIGTGLAMFGGPMELFMVECVDNVGVRFSAMGIAYNACLALFGGTAPLIAEALAISNVIWVGVYLSLLAFISGVGKCMGKFINLLTNDHYFSFSSLIFFSIFLRCKIILKKKLMHLFQFHQQILFLLQLSHVLLMLYQRFVVFYIYSNPSILLLVKTFCKLE</sequence>
<dbReference type="InterPro" id="IPR011701">
    <property type="entry name" value="MFS"/>
</dbReference>
<dbReference type="PANTHER" id="PTHR43528:SF1">
    <property type="entry name" value="ALPHA-KETOGLUTARATE PERMEASE"/>
    <property type="match status" value="1"/>
</dbReference>
<keyword evidence="8" id="KW-1185">Reference proteome</keyword>
<keyword evidence="4" id="KW-0769">Symport</keyword>
<evidence type="ECO:0000256" key="2">
    <source>
        <dbReference type="ARBA" id="ARBA00022448"/>
    </source>
</evidence>
<feature type="transmembrane region" description="Helical" evidence="5">
    <location>
        <begin position="34"/>
        <end position="51"/>
    </location>
</feature>
<evidence type="ECO:0000313" key="8">
    <source>
        <dbReference type="Proteomes" id="UP000023152"/>
    </source>
</evidence>
<dbReference type="Proteomes" id="UP000023152">
    <property type="component" value="Unassembled WGS sequence"/>
</dbReference>
<keyword evidence="5" id="KW-0812">Transmembrane</keyword>
<dbReference type="InterPro" id="IPR036259">
    <property type="entry name" value="MFS_trans_sf"/>
</dbReference>
<protein>
    <submittedName>
        <fullName evidence="7">Major facilitator superfamily protein</fullName>
    </submittedName>
</protein>
<accession>X6P3H1</accession>
<feature type="transmembrane region" description="Helical" evidence="5">
    <location>
        <begin position="265"/>
        <end position="287"/>
    </location>
</feature>
<proteinExistence type="predicted"/>
<evidence type="ECO:0000313" key="7">
    <source>
        <dbReference type="EMBL" id="ETO33090.1"/>
    </source>
</evidence>
<dbReference type="PANTHER" id="PTHR43528">
    <property type="entry name" value="ALPHA-KETOGLUTARATE PERMEASE"/>
    <property type="match status" value="1"/>
</dbReference>
<comment type="caution">
    <text evidence="7">The sequence shown here is derived from an EMBL/GenBank/DDBJ whole genome shotgun (WGS) entry which is preliminary data.</text>
</comment>
<evidence type="ECO:0000256" key="3">
    <source>
        <dbReference type="ARBA" id="ARBA00022475"/>
    </source>
</evidence>
<dbReference type="OrthoDB" id="434726at2759"/>
<feature type="transmembrane region" description="Helical" evidence="5">
    <location>
        <begin position="307"/>
        <end position="330"/>
    </location>
</feature>
<dbReference type="Gene3D" id="1.20.1250.20">
    <property type="entry name" value="MFS general substrate transporter like domains"/>
    <property type="match status" value="1"/>
</dbReference>
<dbReference type="PROSITE" id="PS50850">
    <property type="entry name" value="MFS"/>
    <property type="match status" value="1"/>
</dbReference>
<dbReference type="SUPFAM" id="SSF103473">
    <property type="entry name" value="MFS general substrate transporter"/>
    <property type="match status" value="1"/>
</dbReference>